<dbReference type="AlphaFoldDB" id="A0A1G6G5Y4"/>
<dbReference type="EMBL" id="FMYE01000018">
    <property type="protein sequence ID" value="SDB77205.1"/>
    <property type="molecule type" value="Genomic_DNA"/>
</dbReference>
<dbReference type="Proteomes" id="UP000183670">
    <property type="component" value="Unassembled WGS sequence"/>
</dbReference>
<sequence>MKMLIYITIFLMSGIWFTSCKTSRNIEAQKQIDYSREFQYLRNVIESLRLDVNKQTKITTDKLSDLKIENKTVYLSSPDSTGKQYPIKESTTTASKQDQERTEVDETLSIALQQFSNRLDSLSYKVDAVLNQKETVLELSWWDLHKDKVYIGLIFLIIIGGIVFKLKK</sequence>
<dbReference type="PROSITE" id="PS51257">
    <property type="entry name" value="PROKAR_LIPOPROTEIN"/>
    <property type="match status" value="1"/>
</dbReference>
<dbReference type="RefSeq" id="WP_074558149.1">
    <property type="nucleotide sequence ID" value="NZ_FMYE01000018.1"/>
</dbReference>
<organism evidence="3 4">
    <name type="scientific">Bacteroides ovatus</name>
    <dbReference type="NCBI Taxonomy" id="28116"/>
    <lineage>
        <taxon>Bacteria</taxon>
        <taxon>Pseudomonadati</taxon>
        <taxon>Bacteroidota</taxon>
        <taxon>Bacteroidia</taxon>
        <taxon>Bacteroidales</taxon>
        <taxon>Bacteroidaceae</taxon>
        <taxon>Bacteroides</taxon>
    </lineage>
</organism>
<evidence type="ECO:0000256" key="2">
    <source>
        <dbReference type="SAM" id="Phobius"/>
    </source>
</evidence>
<keyword evidence="2" id="KW-0812">Transmembrane</keyword>
<keyword evidence="2" id="KW-1133">Transmembrane helix</keyword>
<evidence type="ECO:0000256" key="1">
    <source>
        <dbReference type="SAM" id="MobiDB-lite"/>
    </source>
</evidence>
<evidence type="ECO:0000313" key="4">
    <source>
        <dbReference type="Proteomes" id="UP000183670"/>
    </source>
</evidence>
<proteinExistence type="predicted"/>
<reference evidence="3 4" key="1">
    <citation type="submission" date="2016-10" db="EMBL/GenBank/DDBJ databases">
        <authorList>
            <person name="de Groot N.N."/>
        </authorList>
    </citation>
    <scope>NUCLEOTIDE SEQUENCE [LARGE SCALE GENOMIC DNA]</scope>
    <source>
        <strain evidence="3 4">NLAE-zl-C500</strain>
    </source>
</reference>
<keyword evidence="2" id="KW-0472">Membrane</keyword>
<gene>
    <name evidence="3" type="ORF">SAMN05192581_101872</name>
</gene>
<accession>A0A1G6G5Y4</accession>
<evidence type="ECO:0000313" key="3">
    <source>
        <dbReference type="EMBL" id="SDB77205.1"/>
    </source>
</evidence>
<protein>
    <submittedName>
        <fullName evidence="3">Uncharacterized protein</fullName>
    </submittedName>
</protein>
<feature type="compositionally biased region" description="Polar residues" evidence="1">
    <location>
        <begin position="77"/>
        <end position="96"/>
    </location>
</feature>
<feature type="transmembrane region" description="Helical" evidence="2">
    <location>
        <begin position="149"/>
        <end position="166"/>
    </location>
</feature>
<feature type="region of interest" description="Disordered" evidence="1">
    <location>
        <begin position="77"/>
        <end position="101"/>
    </location>
</feature>
<name>A0A1G6G5Y4_BACOV</name>